<dbReference type="Gene3D" id="3.90.380.10">
    <property type="entry name" value="Naphthalene 1,2-dioxygenase Alpha Subunit, Chain A, domain 1"/>
    <property type="match status" value="1"/>
</dbReference>
<keyword evidence="2" id="KW-0001">2Fe-2S</keyword>
<dbReference type="GO" id="GO:0051213">
    <property type="term" value="F:dioxygenase activity"/>
    <property type="evidence" value="ECO:0007669"/>
    <property type="project" value="UniProtKB-KW"/>
</dbReference>
<sequence length="444" mass="50038">MATDESKLSRAEAALELFRSKLQEGLIPSHIFNDAEIFELEKDRIFTKAWMFLGHESEIPNPGDYVVRYIVDDSFIVIRDENGGVQVLFNSCSHRGMQICNVEMGNTSHFRCPYHGWTYKNNGNLVGVPYGKELYGDGLHRDQWGLKSAAKYDTYHGMIFACLDPDAVSLDEYLGGFKWYLDIYLKKSEQGLEVVGAPQRWVVDADWKLGADNFIGDGYHTGVSHRSTIEIGVLPGPNADFHKDGVQVYADPGGAGFIYSPPQSFNGYPPNIVESLKRNLKPEQVELLIGNENYHFFPSHAGMFPNLSLLNAPAIIEQGGRPVPYLTMRTWNPIGPGKIEIWSWFLVEKDAPDWFKEASYRGYVLTFGSSGTLEQDDTENWRSISKVAKGSMARNHLLNYQMGMTSGIQPLTDWPGPGTAYPKAYLEANSRSFYGKYLEYMERA</sequence>
<evidence type="ECO:0000313" key="11">
    <source>
        <dbReference type="EMBL" id="MUG70608.1"/>
    </source>
</evidence>
<evidence type="ECO:0000313" key="12">
    <source>
        <dbReference type="Proteomes" id="UP000450917"/>
    </source>
</evidence>
<dbReference type="Pfam" id="PF00848">
    <property type="entry name" value="Ring_hydroxyl_A"/>
    <property type="match status" value="1"/>
</dbReference>
<evidence type="ECO:0000256" key="5">
    <source>
        <dbReference type="ARBA" id="ARBA00022964"/>
    </source>
</evidence>
<dbReference type="PROSITE" id="PS00570">
    <property type="entry name" value="RING_HYDROXYL_ALPHA"/>
    <property type="match status" value="1"/>
</dbReference>
<evidence type="ECO:0000256" key="9">
    <source>
        <dbReference type="ARBA" id="ARBA00023027"/>
    </source>
</evidence>
<comment type="similarity">
    <text evidence="1">Belongs to the bacterial ring-hydroxylating dioxygenase alpha subunit family.</text>
</comment>
<comment type="caution">
    <text evidence="11">The sequence shown here is derived from an EMBL/GenBank/DDBJ whole genome shotgun (WGS) entry which is preliminary data.</text>
</comment>
<keyword evidence="8" id="KW-0411">Iron-sulfur</keyword>
<organism evidence="11 12">
    <name type="scientific">Paenibacillus validus</name>
    <dbReference type="NCBI Taxonomy" id="44253"/>
    <lineage>
        <taxon>Bacteria</taxon>
        <taxon>Bacillati</taxon>
        <taxon>Bacillota</taxon>
        <taxon>Bacilli</taxon>
        <taxon>Bacillales</taxon>
        <taxon>Paenibacillaceae</taxon>
        <taxon>Paenibacillus</taxon>
    </lineage>
</organism>
<dbReference type="PRINTS" id="PR00090">
    <property type="entry name" value="RNGDIOXGNASE"/>
</dbReference>
<dbReference type="PANTHER" id="PTHR43756">
    <property type="entry name" value="CHOLINE MONOOXYGENASE, CHLOROPLASTIC"/>
    <property type="match status" value="1"/>
</dbReference>
<keyword evidence="5" id="KW-0223">Dioxygenase</keyword>
<dbReference type="PANTHER" id="PTHR43756:SF1">
    <property type="entry name" value="3-PHENYLPROPIONATE_CINNAMIC ACID DIOXYGENASE SUBUNIT ALPHA"/>
    <property type="match status" value="1"/>
</dbReference>
<evidence type="ECO:0000256" key="3">
    <source>
        <dbReference type="ARBA" id="ARBA00022723"/>
    </source>
</evidence>
<dbReference type="InterPro" id="IPR036922">
    <property type="entry name" value="Rieske_2Fe-2S_sf"/>
</dbReference>
<keyword evidence="3" id="KW-0479">Metal-binding</keyword>
<dbReference type="InterPro" id="IPR017941">
    <property type="entry name" value="Rieske_2Fe-2S"/>
</dbReference>
<proteinExistence type="inferred from homology"/>
<keyword evidence="7" id="KW-0408">Iron</keyword>
<dbReference type="Gene3D" id="2.102.10.10">
    <property type="entry name" value="Rieske [2Fe-2S] iron-sulphur domain"/>
    <property type="match status" value="1"/>
</dbReference>
<keyword evidence="6" id="KW-0560">Oxidoreductase</keyword>
<reference evidence="11 12" key="1">
    <citation type="submission" date="2019-11" db="EMBL/GenBank/DDBJ databases">
        <title>Draft genome sequences of five Paenibacillus species of dairy origin.</title>
        <authorList>
            <person name="Olajide A.M."/>
            <person name="Chen S."/>
            <person name="Lapointe G."/>
        </authorList>
    </citation>
    <scope>NUCLEOTIDE SEQUENCE [LARGE SCALE GENOMIC DNA]</scope>
    <source>
        <strain evidence="11 12">2CS3</strain>
    </source>
</reference>
<evidence type="ECO:0000256" key="2">
    <source>
        <dbReference type="ARBA" id="ARBA00022714"/>
    </source>
</evidence>
<dbReference type="SUPFAM" id="SSF50022">
    <property type="entry name" value="ISP domain"/>
    <property type="match status" value="1"/>
</dbReference>
<dbReference type="SUPFAM" id="SSF55961">
    <property type="entry name" value="Bet v1-like"/>
    <property type="match status" value="1"/>
</dbReference>
<name>A0A7X2Z939_9BACL</name>
<dbReference type="InterPro" id="IPR043266">
    <property type="entry name" value="RHO_NdoB-like_C"/>
</dbReference>
<dbReference type="EMBL" id="WNZX01000005">
    <property type="protein sequence ID" value="MUG70608.1"/>
    <property type="molecule type" value="Genomic_DNA"/>
</dbReference>
<evidence type="ECO:0000259" key="10">
    <source>
        <dbReference type="PROSITE" id="PS51296"/>
    </source>
</evidence>
<gene>
    <name evidence="11" type="ORF">GNP93_07930</name>
</gene>
<protein>
    <submittedName>
        <fullName evidence="11">Rieske 2Fe-2S domain-containing protein</fullName>
    </submittedName>
</protein>
<dbReference type="Proteomes" id="UP000450917">
    <property type="component" value="Unassembled WGS sequence"/>
</dbReference>
<feature type="domain" description="Rieske" evidence="10">
    <location>
        <begin position="50"/>
        <end position="134"/>
    </location>
</feature>
<dbReference type="InterPro" id="IPR015879">
    <property type="entry name" value="Ring_hydroxy_dOase_asu_C_dom"/>
</dbReference>
<keyword evidence="12" id="KW-1185">Reference proteome</keyword>
<evidence type="ECO:0000256" key="1">
    <source>
        <dbReference type="ARBA" id="ARBA00008751"/>
    </source>
</evidence>
<dbReference type="PROSITE" id="PS51296">
    <property type="entry name" value="RIESKE"/>
    <property type="match status" value="1"/>
</dbReference>
<accession>A0A7X2Z939</accession>
<evidence type="ECO:0000256" key="7">
    <source>
        <dbReference type="ARBA" id="ARBA00023004"/>
    </source>
</evidence>
<dbReference type="GO" id="GO:0004497">
    <property type="term" value="F:monooxygenase activity"/>
    <property type="evidence" value="ECO:0007669"/>
    <property type="project" value="UniProtKB-ARBA"/>
</dbReference>
<evidence type="ECO:0000256" key="6">
    <source>
        <dbReference type="ARBA" id="ARBA00023002"/>
    </source>
</evidence>
<dbReference type="InterPro" id="IPR001663">
    <property type="entry name" value="Rng_hydr_dOase-A"/>
</dbReference>
<dbReference type="GO" id="GO:0051537">
    <property type="term" value="F:2 iron, 2 sulfur cluster binding"/>
    <property type="evidence" value="ECO:0007669"/>
    <property type="project" value="UniProtKB-KW"/>
</dbReference>
<dbReference type="GO" id="GO:0005506">
    <property type="term" value="F:iron ion binding"/>
    <property type="evidence" value="ECO:0007669"/>
    <property type="project" value="InterPro"/>
</dbReference>
<keyword evidence="4" id="KW-0058">Aromatic hydrocarbons catabolism</keyword>
<evidence type="ECO:0000256" key="8">
    <source>
        <dbReference type="ARBA" id="ARBA00023014"/>
    </source>
</evidence>
<dbReference type="CDD" id="cd08881">
    <property type="entry name" value="RHO_alpha_C_NDO-like"/>
    <property type="match status" value="1"/>
</dbReference>
<keyword evidence="9" id="KW-0520">NAD</keyword>
<dbReference type="Pfam" id="PF00355">
    <property type="entry name" value="Rieske"/>
    <property type="match status" value="1"/>
</dbReference>
<evidence type="ECO:0000256" key="4">
    <source>
        <dbReference type="ARBA" id="ARBA00022797"/>
    </source>
</evidence>
<dbReference type="RefSeq" id="WP_127610294.1">
    <property type="nucleotide sequence ID" value="NZ_JARTHJ010000014.1"/>
</dbReference>
<dbReference type="InterPro" id="IPR015881">
    <property type="entry name" value="ARHD_Rieske_2Fe_2S"/>
</dbReference>
<dbReference type="GO" id="GO:0016705">
    <property type="term" value="F:oxidoreductase activity, acting on paired donors, with incorporation or reduction of molecular oxygen"/>
    <property type="evidence" value="ECO:0007669"/>
    <property type="project" value="UniProtKB-ARBA"/>
</dbReference>
<dbReference type="AlphaFoldDB" id="A0A7X2Z939"/>